<comment type="caution">
    <text evidence="2">The sequence shown here is derived from an EMBL/GenBank/DDBJ whole genome shotgun (WGS) entry which is preliminary data.</text>
</comment>
<accession>A0A5C5WCQ1</accession>
<evidence type="ECO:0000313" key="3">
    <source>
        <dbReference type="Proteomes" id="UP000318995"/>
    </source>
</evidence>
<dbReference type="AlphaFoldDB" id="A0A5C5WCQ1"/>
<sequence>MQDEGFPIIEYRRGATPREWGRAHGEAHREGIQELFEIRLALMQEKNGALTPAVVEQLAGEQWDATEKLDPLLADELLGIGEGAGLTNTQLVVVNNYTDFRDIQPGEGTRLQDEGCSAVFVDTGAGAIAGQTWDMHGSAKRFVCCLDVPVPDSEERMVVFSIVGCLGMMGYTSWRTAVGVNNINTDGARPGVVWPALVRKTLAQRTHDAMVSQLKDAAVTSGHNYLVASRTADHQSRAEMWEVMPDLAECASRYGESNRRIYHTNHCLAGQAVAREQAAALNSSTHIRYDLIEKKINAISSFDDVYALLNDHENYPQSICSNHQTSALDPAITCGGAVGDLTNGRVTMWRGDELYDDNFVRHEFRFD</sequence>
<dbReference type="Pfam" id="PF03417">
    <property type="entry name" value="AAT"/>
    <property type="match status" value="1"/>
</dbReference>
<keyword evidence="2" id="KW-0808">Transferase</keyword>
<reference evidence="2 3" key="1">
    <citation type="submission" date="2019-02" db="EMBL/GenBank/DDBJ databases">
        <title>Deep-cultivation of Planctomycetes and their phenomic and genomic characterization uncovers novel biology.</title>
        <authorList>
            <person name="Wiegand S."/>
            <person name="Jogler M."/>
            <person name="Boedeker C."/>
            <person name="Pinto D."/>
            <person name="Vollmers J."/>
            <person name="Rivas-Marin E."/>
            <person name="Kohn T."/>
            <person name="Peeters S.H."/>
            <person name="Heuer A."/>
            <person name="Rast P."/>
            <person name="Oberbeckmann S."/>
            <person name="Bunk B."/>
            <person name="Jeske O."/>
            <person name="Meyerdierks A."/>
            <person name="Storesund J.E."/>
            <person name="Kallscheuer N."/>
            <person name="Luecker S."/>
            <person name="Lage O.M."/>
            <person name="Pohl T."/>
            <person name="Merkel B.J."/>
            <person name="Hornburger P."/>
            <person name="Mueller R.-W."/>
            <person name="Bruemmer F."/>
            <person name="Labrenz M."/>
            <person name="Spormann A.M."/>
            <person name="Op Den Camp H."/>
            <person name="Overmann J."/>
            <person name="Amann R."/>
            <person name="Jetten M.S.M."/>
            <person name="Mascher T."/>
            <person name="Medema M.H."/>
            <person name="Devos D.P."/>
            <person name="Kaster A.-K."/>
            <person name="Ovreas L."/>
            <person name="Rohde M."/>
            <person name="Galperin M.Y."/>
            <person name="Jogler C."/>
        </authorList>
    </citation>
    <scope>NUCLEOTIDE SEQUENCE [LARGE SCALE GENOMIC DNA]</scope>
    <source>
        <strain evidence="2 3">Pla111</strain>
    </source>
</reference>
<dbReference type="Gene3D" id="3.60.60.10">
    <property type="entry name" value="Penicillin V Acylase, Chain A"/>
    <property type="match status" value="1"/>
</dbReference>
<dbReference type="Proteomes" id="UP000318995">
    <property type="component" value="Unassembled WGS sequence"/>
</dbReference>
<dbReference type="GO" id="GO:0016740">
    <property type="term" value="F:transferase activity"/>
    <property type="evidence" value="ECO:0007669"/>
    <property type="project" value="UniProtKB-KW"/>
</dbReference>
<dbReference type="NCBIfam" id="NF040521">
    <property type="entry name" value="C45_proenzyme"/>
    <property type="match status" value="1"/>
</dbReference>
<dbReference type="InterPro" id="IPR047801">
    <property type="entry name" value="Peptidase_C45"/>
</dbReference>
<name>A0A5C5WCQ1_9BACT</name>
<evidence type="ECO:0000259" key="1">
    <source>
        <dbReference type="Pfam" id="PF03417"/>
    </source>
</evidence>
<dbReference type="PANTHER" id="PTHR34180">
    <property type="entry name" value="PEPTIDASE C45"/>
    <property type="match status" value="1"/>
</dbReference>
<organism evidence="2 3">
    <name type="scientific">Botrimarina hoheduenensis</name>
    <dbReference type="NCBI Taxonomy" id="2528000"/>
    <lineage>
        <taxon>Bacteria</taxon>
        <taxon>Pseudomonadati</taxon>
        <taxon>Planctomycetota</taxon>
        <taxon>Planctomycetia</taxon>
        <taxon>Pirellulales</taxon>
        <taxon>Lacipirellulaceae</taxon>
        <taxon>Botrimarina</taxon>
    </lineage>
</organism>
<evidence type="ECO:0000313" key="2">
    <source>
        <dbReference type="EMBL" id="TWT47831.1"/>
    </source>
</evidence>
<proteinExistence type="predicted"/>
<dbReference type="Gene3D" id="1.10.10.2120">
    <property type="match status" value="1"/>
</dbReference>
<dbReference type="InterPro" id="IPR047794">
    <property type="entry name" value="C45_proenzyme-like"/>
</dbReference>
<dbReference type="OrthoDB" id="8109453at2"/>
<gene>
    <name evidence="2" type="ORF">Pla111_14560</name>
</gene>
<feature type="domain" description="Peptidase C45 hydrolase" evidence="1">
    <location>
        <begin position="127"/>
        <end position="334"/>
    </location>
</feature>
<protein>
    <submittedName>
        <fullName evidence="2">Acyl-coenzyme A:6-aminopenicillanic acid acyl-transferase</fullName>
    </submittedName>
</protein>
<dbReference type="EMBL" id="SJPH01000002">
    <property type="protein sequence ID" value="TWT47831.1"/>
    <property type="molecule type" value="Genomic_DNA"/>
</dbReference>
<keyword evidence="3" id="KW-1185">Reference proteome</keyword>
<dbReference type="RefSeq" id="WP_146572711.1">
    <property type="nucleotide sequence ID" value="NZ_SJPH01000002.1"/>
</dbReference>
<dbReference type="PANTHER" id="PTHR34180:SF1">
    <property type="entry name" value="BETA-ALANYL-DOPAMINE_CARCININE HYDROLASE"/>
    <property type="match status" value="1"/>
</dbReference>
<dbReference type="InterPro" id="IPR005079">
    <property type="entry name" value="Peptidase_C45_hydrolase"/>
</dbReference>